<keyword evidence="2" id="KW-1133">Transmembrane helix</keyword>
<feature type="transmembrane region" description="Helical" evidence="2">
    <location>
        <begin position="42"/>
        <end position="63"/>
    </location>
</feature>
<name>A0ABZ0L2P9_9BACL</name>
<evidence type="ECO:0000256" key="1">
    <source>
        <dbReference type="SAM" id="MobiDB-lite"/>
    </source>
</evidence>
<sequence>MKDPLTNIKNLLDATVYKDSHFGAGNKNAVFRKIHKPKRIHFLPALVGGLLITVLASVGVYFASGKLGGGEGPIASPSDNPITGEIPPSQGQIGTPPAPLYAAKDEDELSIEDAETAVELSVDALTDYYKAVWNGMEIDLDRYIGNENLKQYMETKLQTEYKKYGTLDSKVKELEIGDWEAKFTEDENGGYLYVQVPVDIQKHYGGGYGEEIEFFIRNINGEMAIVDWYTGGKDTYDYLVRGYEQTIGNPAIWNDDEWVKKFKSPTGLYHFEQQVYDRFQLTHDVNELAGLDPISIAKMYAYASYHEDFDAVYALYTDREDHTLWSKEEDEEIPLADRGTKENILEIFKNLEKGTFVQTGDDEGYIEFYPNEDASEKSGFSMIRNEDGIWQAAFLPVQ</sequence>
<evidence type="ECO:0000256" key="2">
    <source>
        <dbReference type="SAM" id="Phobius"/>
    </source>
</evidence>
<accession>A0ABZ0L2P9</accession>
<reference evidence="3 4" key="1">
    <citation type="submission" date="2023-06" db="EMBL/GenBank/DDBJ databases">
        <title>Sporosarcina sp. nov., isolated from Korean tranditional fermented seafood 'Jeotgal'.</title>
        <authorList>
            <person name="Yang A.I."/>
            <person name="Shin N.-R."/>
        </authorList>
    </citation>
    <scope>NUCLEOTIDE SEQUENCE [LARGE SCALE GENOMIC DNA]</scope>
    <source>
        <strain evidence="3 4">T2O-4</strain>
    </source>
</reference>
<proteinExistence type="predicted"/>
<dbReference type="EMBL" id="CP129118">
    <property type="protein sequence ID" value="WOV86886.1"/>
    <property type="molecule type" value="Genomic_DNA"/>
</dbReference>
<keyword evidence="2" id="KW-0472">Membrane</keyword>
<keyword evidence="4" id="KW-1185">Reference proteome</keyword>
<dbReference type="RefSeq" id="WP_317966452.1">
    <property type="nucleotide sequence ID" value="NZ_CP129118.1"/>
</dbReference>
<protein>
    <submittedName>
        <fullName evidence="3">Uncharacterized protein</fullName>
    </submittedName>
</protein>
<evidence type="ECO:0000313" key="4">
    <source>
        <dbReference type="Proteomes" id="UP001303902"/>
    </source>
</evidence>
<keyword evidence="2" id="KW-0812">Transmembrane</keyword>
<evidence type="ECO:0000313" key="3">
    <source>
        <dbReference type="EMBL" id="WOV86886.1"/>
    </source>
</evidence>
<feature type="region of interest" description="Disordered" evidence="1">
    <location>
        <begin position="72"/>
        <end position="97"/>
    </location>
</feature>
<organism evidence="3 4">
    <name type="scientific">Sporosarcina oncorhynchi</name>
    <dbReference type="NCBI Taxonomy" id="3056444"/>
    <lineage>
        <taxon>Bacteria</taxon>
        <taxon>Bacillati</taxon>
        <taxon>Bacillota</taxon>
        <taxon>Bacilli</taxon>
        <taxon>Bacillales</taxon>
        <taxon>Caryophanaceae</taxon>
        <taxon>Sporosarcina</taxon>
    </lineage>
</organism>
<dbReference type="Proteomes" id="UP001303902">
    <property type="component" value="Chromosome"/>
</dbReference>
<gene>
    <name evidence="3" type="ORF">QWT69_13545</name>
</gene>